<evidence type="ECO:0008006" key="4">
    <source>
        <dbReference type="Google" id="ProtNLM"/>
    </source>
</evidence>
<sequence>MASISTPTQLATFSQPHASSSKTPHVTLSPVVGDSKCAVAAVRGDGIWTYDLNTLRPTTSFTVPPSTVFSSSPISYWSKRTEKVPRDTSEQNVVEDDMDVDVDEDESNEQYEKEDIVELKERITLVGVGKEIWKWVGEEGDKEVIEIAKSIQSIHYLPSSRYPILVITTNPTDLYLLNNKFTPKHLTLSLSSTDILTSKVLIAKDNSARLVLVDTTGQISVFQLTLEDNPRVNRVTEGKIGGQAKLGYVDISEDGVISALDESNKLYTLEISSLSSPTSPLTLVHPSSTSVLLSLPTSGKPLILLPTPHPTPSLLLAIPLSTLPAVLSSTSISSFTSTGTIEHLSILSQKNGILTVGLVLSHLNSDGQSGRSVIYTTEVVVPPKGIGMGSLLGTKDKIQMYLSTSSAAITNKSDGQGEEEKVIKKVSESIEKNQLGQAENTLKEFLSKGDSTSVSESFVRKIINVVFSEAINDEGKSKGTYSSGAVRLLLERGLVNDSMWKGSLVGEGLLPCGDWDNIIMCLKSFRTISSLTLVKLISSSLHPSTNDKNVPTLSKLLYLILSSPPAPTFRLDLRQNLSVEDATLVLEQLLKWAQWHVNARGEVLKGWDTDADTASETQLLSEVEGTPSLNSVIAYSSLLLDSHLPLFLSYEPSHHLLEGLNEALEPLLEVQHEYKKLRGPIEAVLILAKREEMHEKEKQFKFKTRKEGGQGQGQGKRLMDEKIGKWKVEDLAF</sequence>
<reference evidence="3" key="2">
    <citation type="submission" date="2013-12" db="EMBL/GenBank/DDBJ databases">
        <title>Evolution of pathogenesis and genome organization in the Tremellales.</title>
        <authorList>
            <person name="Cuomo C."/>
            <person name="Litvintseva A."/>
            <person name="Heitman J."/>
            <person name="Chen Y."/>
            <person name="Sun S."/>
            <person name="Springer D."/>
            <person name="Dromer F."/>
            <person name="Young S."/>
            <person name="Zeng Q."/>
            <person name="Chapman S."/>
            <person name="Gujja S."/>
            <person name="Saif S."/>
            <person name="Birren B."/>
        </authorList>
    </citation>
    <scope>NUCLEOTIDE SEQUENCE [LARGE SCALE GENOMIC DNA]</scope>
    <source>
        <strain evidence="3">CBS 10435</strain>
    </source>
</reference>
<organism evidence="2 3">
    <name type="scientific">Kwoniella mangroviensis CBS 10435</name>
    <dbReference type="NCBI Taxonomy" id="1331196"/>
    <lineage>
        <taxon>Eukaryota</taxon>
        <taxon>Fungi</taxon>
        <taxon>Dikarya</taxon>
        <taxon>Basidiomycota</taxon>
        <taxon>Agaricomycotina</taxon>
        <taxon>Tremellomycetes</taxon>
        <taxon>Tremellales</taxon>
        <taxon>Cryptococcaceae</taxon>
        <taxon>Kwoniella</taxon>
    </lineage>
</organism>
<feature type="compositionally biased region" description="Basic and acidic residues" evidence="1">
    <location>
        <begin position="698"/>
        <end position="708"/>
    </location>
</feature>
<dbReference type="PANTHER" id="PTHR15633">
    <property type="entry name" value="NUCLEOLAR PROTEIN 11"/>
    <property type="match status" value="1"/>
</dbReference>
<dbReference type="Proteomes" id="UP000092583">
    <property type="component" value="Unassembled WGS sequence"/>
</dbReference>
<evidence type="ECO:0000313" key="2">
    <source>
        <dbReference type="EMBL" id="OCF55802.1"/>
    </source>
</evidence>
<dbReference type="AlphaFoldDB" id="A0A1B9IJT3"/>
<proteinExistence type="predicted"/>
<accession>A0A1B9IJT3</accession>
<protein>
    <recommendedName>
        <fullName evidence="4">U3 small nucleolar RNA-associated protein 8</fullName>
    </recommendedName>
</protein>
<dbReference type="EMBL" id="KI669465">
    <property type="protein sequence ID" value="OCF55802.1"/>
    <property type="molecule type" value="Genomic_DNA"/>
</dbReference>
<feature type="region of interest" description="Disordered" evidence="1">
    <location>
        <begin position="698"/>
        <end position="717"/>
    </location>
</feature>
<evidence type="ECO:0000256" key="1">
    <source>
        <dbReference type="SAM" id="MobiDB-lite"/>
    </source>
</evidence>
<dbReference type="OrthoDB" id="4349954at2759"/>
<reference evidence="2 3" key="1">
    <citation type="submission" date="2013-07" db="EMBL/GenBank/DDBJ databases">
        <title>The Genome Sequence of Kwoniella mangroviensis CBS10435.</title>
        <authorList>
            <consortium name="The Broad Institute Genome Sequencing Platform"/>
            <person name="Cuomo C."/>
            <person name="Litvintseva A."/>
            <person name="Chen Y."/>
            <person name="Heitman J."/>
            <person name="Sun S."/>
            <person name="Springer D."/>
            <person name="Dromer F."/>
            <person name="Young S.K."/>
            <person name="Zeng Q."/>
            <person name="Gargeya S."/>
            <person name="Fitzgerald M."/>
            <person name="Abouelleil A."/>
            <person name="Alvarado L."/>
            <person name="Berlin A.M."/>
            <person name="Chapman S.B."/>
            <person name="Dewar J."/>
            <person name="Goldberg J."/>
            <person name="Griggs A."/>
            <person name="Gujja S."/>
            <person name="Hansen M."/>
            <person name="Howarth C."/>
            <person name="Imamovic A."/>
            <person name="Larimer J."/>
            <person name="McCowan C."/>
            <person name="Murphy C."/>
            <person name="Pearson M."/>
            <person name="Priest M."/>
            <person name="Roberts A."/>
            <person name="Saif S."/>
            <person name="Shea T."/>
            <person name="Sykes S."/>
            <person name="Wortman J."/>
            <person name="Nusbaum C."/>
            <person name="Birren B."/>
        </authorList>
    </citation>
    <scope>NUCLEOTIDE SEQUENCE [LARGE SCALE GENOMIC DNA]</scope>
    <source>
        <strain evidence="2 3">CBS 10435</strain>
    </source>
</reference>
<keyword evidence="3" id="KW-1185">Reference proteome</keyword>
<dbReference type="InterPro" id="IPR042859">
    <property type="entry name" value="NOL11"/>
</dbReference>
<dbReference type="STRING" id="1331196.A0A1B9IJT3"/>
<name>A0A1B9IJT3_9TREE</name>
<gene>
    <name evidence="2" type="ORF">L486_06554</name>
</gene>
<evidence type="ECO:0000313" key="3">
    <source>
        <dbReference type="Proteomes" id="UP000092583"/>
    </source>
</evidence>
<dbReference type="PANTHER" id="PTHR15633:SF2">
    <property type="entry name" value="NUCLEOLAR PROTEIN 11"/>
    <property type="match status" value="1"/>
</dbReference>
<feature type="region of interest" description="Disordered" evidence="1">
    <location>
        <begin position="1"/>
        <end position="29"/>
    </location>
</feature>
<dbReference type="GO" id="GO:0005730">
    <property type="term" value="C:nucleolus"/>
    <property type="evidence" value="ECO:0007669"/>
    <property type="project" value="TreeGrafter"/>
</dbReference>
<dbReference type="GO" id="GO:0003723">
    <property type="term" value="F:RNA binding"/>
    <property type="evidence" value="ECO:0007669"/>
    <property type="project" value="TreeGrafter"/>
</dbReference>
<feature type="compositionally biased region" description="Polar residues" evidence="1">
    <location>
        <begin position="1"/>
        <end position="26"/>
    </location>
</feature>
<dbReference type="GO" id="GO:0030490">
    <property type="term" value="P:maturation of SSU-rRNA"/>
    <property type="evidence" value="ECO:0007669"/>
    <property type="project" value="InterPro"/>
</dbReference>